<dbReference type="InterPro" id="IPR037274">
    <property type="entry name" value="Znf_CHY_sf"/>
</dbReference>
<keyword evidence="8" id="KW-1185">Reference proteome</keyword>
<evidence type="ECO:0000256" key="2">
    <source>
        <dbReference type="ARBA" id="ARBA00022771"/>
    </source>
</evidence>
<organism evidence="7 8">
    <name type="scientific">Malassezia restricta (strain ATCC 96810 / NBRC 103918 / CBS 7877)</name>
    <name type="common">Seborrheic dermatitis infection agent</name>
    <dbReference type="NCBI Taxonomy" id="425264"/>
    <lineage>
        <taxon>Eukaryota</taxon>
        <taxon>Fungi</taxon>
        <taxon>Dikarya</taxon>
        <taxon>Basidiomycota</taxon>
        <taxon>Ustilaginomycotina</taxon>
        <taxon>Malasseziomycetes</taxon>
        <taxon>Malasseziales</taxon>
        <taxon>Malasseziaceae</taxon>
        <taxon>Malassezia</taxon>
    </lineage>
</organism>
<evidence type="ECO:0000256" key="5">
    <source>
        <dbReference type="SAM" id="MobiDB-lite"/>
    </source>
</evidence>
<feature type="compositionally biased region" description="Acidic residues" evidence="5">
    <location>
        <begin position="154"/>
        <end position="163"/>
    </location>
</feature>
<protein>
    <recommendedName>
        <fullName evidence="6">CHY-type domain-containing protein</fullName>
    </recommendedName>
</protein>
<evidence type="ECO:0000313" key="7">
    <source>
        <dbReference type="EMBL" id="AYO42923.1"/>
    </source>
</evidence>
<keyword evidence="1" id="KW-0479">Metal-binding</keyword>
<evidence type="ECO:0000256" key="4">
    <source>
        <dbReference type="PROSITE-ProRule" id="PRU00601"/>
    </source>
</evidence>
<dbReference type="PROSITE" id="PS51266">
    <property type="entry name" value="ZF_CHY"/>
    <property type="match status" value="1"/>
</dbReference>
<evidence type="ECO:0000313" key="8">
    <source>
        <dbReference type="Proteomes" id="UP000269793"/>
    </source>
</evidence>
<accession>A0A3G2S498</accession>
<dbReference type="GO" id="GO:0045041">
    <property type="term" value="P:protein import into mitochondrial intermembrane space"/>
    <property type="evidence" value="ECO:0007669"/>
    <property type="project" value="TreeGrafter"/>
</dbReference>
<dbReference type="InterPro" id="IPR052604">
    <property type="entry name" value="Mito_Tim_assembly_helper"/>
</dbReference>
<evidence type="ECO:0000256" key="1">
    <source>
        <dbReference type="ARBA" id="ARBA00022723"/>
    </source>
</evidence>
<dbReference type="Pfam" id="PF05495">
    <property type="entry name" value="zf-CHY"/>
    <property type="match status" value="1"/>
</dbReference>
<dbReference type="PANTHER" id="PTHR28082">
    <property type="entry name" value="ZINC FINGER PROTEIN"/>
    <property type="match status" value="1"/>
</dbReference>
<feature type="domain" description="CHY-type" evidence="6">
    <location>
        <begin position="1"/>
        <end position="71"/>
    </location>
</feature>
<dbReference type="Proteomes" id="UP000269793">
    <property type="component" value="Chromosome III"/>
</dbReference>
<reference evidence="7 8" key="1">
    <citation type="submission" date="2018-10" db="EMBL/GenBank/DDBJ databases">
        <title>Complete genome sequence of Malassezia restricta CBS 7877.</title>
        <authorList>
            <person name="Morand S.C."/>
            <person name="Bertignac M."/>
            <person name="Iltis A."/>
            <person name="Kolder I."/>
            <person name="Pirovano W."/>
            <person name="Jourdain R."/>
            <person name="Clavaud C."/>
        </authorList>
    </citation>
    <scope>NUCLEOTIDE SEQUENCE [LARGE SCALE GENOMIC DNA]</scope>
    <source>
        <strain evidence="7 8">CBS 7877</strain>
    </source>
</reference>
<dbReference type="GO" id="GO:0008270">
    <property type="term" value="F:zinc ion binding"/>
    <property type="evidence" value="ECO:0007669"/>
    <property type="project" value="UniProtKB-KW"/>
</dbReference>
<keyword evidence="3" id="KW-0862">Zinc</keyword>
<sequence length="163" mass="18232">MCKHILNAQVAIRAPCCRKFFDCPQCHAETQSHPLVKTMELAFLCKNCRRAFRKDMAQYEQEDEYCPHCDNHYVIEAKTPQLMLSVEGEDGRVDASIMRDDRVREREAVGSDGTKIDQGGYQAAALAFQRKLAEGGAGSAGPSYAGAHMPNLADFDDDELDWD</sequence>
<keyword evidence="2 4" id="KW-0863">Zinc-finger</keyword>
<dbReference type="EMBL" id="CP033150">
    <property type="protein sequence ID" value="AYO42923.1"/>
    <property type="molecule type" value="Genomic_DNA"/>
</dbReference>
<evidence type="ECO:0000259" key="6">
    <source>
        <dbReference type="PROSITE" id="PS51266"/>
    </source>
</evidence>
<dbReference type="PANTHER" id="PTHR28082:SF2">
    <property type="entry name" value="CHY-TYPE DOMAIN-CONTAINING PROTEIN"/>
    <property type="match status" value="1"/>
</dbReference>
<dbReference type="InterPro" id="IPR008913">
    <property type="entry name" value="Znf_CHY"/>
</dbReference>
<dbReference type="AlphaFoldDB" id="A0A3G2S498"/>
<dbReference type="GO" id="GO:0005758">
    <property type="term" value="C:mitochondrial intermembrane space"/>
    <property type="evidence" value="ECO:0007669"/>
    <property type="project" value="TreeGrafter"/>
</dbReference>
<feature type="region of interest" description="Disordered" evidence="5">
    <location>
        <begin position="135"/>
        <end position="163"/>
    </location>
</feature>
<proteinExistence type="predicted"/>
<dbReference type="OrthoDB" id="411372at2759"/>
<name>A0A3G2S498_MALR7</name>
<dbReference type="SUPFAM" id="SSF161219">
    <property type="entry name" value="CHY zinc finger-like"/>
    <property type="match status" value="1"/>
</dbReference>
<evidence type="ECO:0000256" key="3">
    <source>
        <dbReference type="ARBA" id="ARBA00022833"/>
    </source>
</evidence>
<gene>
    <name evidence="7" type="ORF">DNF11_1973</name>
</gene>
<dbReference type="STRING" id="425264.A0A3G2S498"/>
<dbReference type="VEuPathDB" id="FungiDB:DNF11_1973"/>